<dbReference type="OrthoDB" id="1304586at2759"/>
<dbReference type="AlphaFoldDB" id="A0A371HQX3"/>
<accession>A0A371HQX3</accession>
<sequence>MEKAKGFILGANGMLRYKDRVCIPQDQEMKKLVLEEGHKSRMSIHPNEKDGMKTKVAKYVIACLINKKAKVEHQRPRGLL</sequence>
<keyword evidence="2" id="KW-1185">Reference proteome</keyword>
<dbReference type="Proteomes" id="UP000257109">
    <property type="component" value="Unassembled WGS sequence"/>
</dbReference>
<proteinExistence type="predicted"/>
<protein>
    <submittedName>
        <fullName evidence="1">Uncharacterized protein</fullName>
    </submittedName>
</protein>
<dbReference type="EMBL" id="QJKJ01001927">
    <property type="protein sequence ID" value="RDY05189.1"/>
    <property type="molecule type" value="Genomic_DNA"/>
</dbReference>
<evidence type="ECO:0000313" key="1">
    <source>
        <dbReference type="EMBL" id="RDY05189.1"/>
    </source>
</evidence>
<organism evidence="1 2">
    <name type="scientific">Mucuna pruriens</name>
    <name type="common">Velvet bean</name>
    <name type="synonym">Dolichos pruriens</name>
    <dbReference type="NCBI Taxonomy" id="157652"/>
    <lineage>
        <taxon>Eukaryota</taxon>
        <taxon>Viridiplantae</taxon>
        <taxon>Streptophyta</taxon>
        <taxon>Embryophyta</taxon>
        <taxon>Tracheophyta</taxon>
        <taxon>Spermatophyta</taxon>
        <taxon>Magnoliopsida</taxon>
        <taxon>eudicotyledons</taxon>
        <taxon>Gunneridae</taxon>
        <taxon>Pentapetalae</taxon>
        <taxon>rosids</taxon>
        <taxon>fabids</taxon>
        <taxon>Fabales</taxon>
        <taxon>Fabaceae</taxon>
        <taxon>Papilionoideae</taxon>
        <taxon>50 kb inversion clade</taxon>
        <taxon>NPAAA clade</taxon>
        <taxon>indigoferoid/millettioid clade</taxon>
        <taxon>Phaseoleae</taxon>
        <taxon>Mucuna</taxon>
    </lineage>
</organism>
<gene>
    <name evidence="1" type="ORF">CR513_11008</name>
</gene>
<reference evidence="1" key="1">
    <citation type="submission" date="2018-05" db="EMBL/GenBank/DDBJ databases">
        <title>Draft genome of Mucuna pruriens seed.</title>
        <authorList>
            <person name="Nnadi N.E."/>
            <person name="Vos R."/>
            <person name="Hasami M.H."/>
            <person name="Devisetty U.K."/>
            <person name="Aguiy J.C."/>
        </authorList>
    </citation>
    <scope>NUCLEOTIDE SEQUENCE [LARGE SCALE GENOMIC DNA]</scope>
    <source>
        <strain evidence="1">JCA_2017</strain>
    </source>
</reference>
<name>A0A371HQX3_MUCPR</name>
<feature type="non-terminal residue" evidence="1">
    <location>
        <position position="1"/>
    </location>
</feature>
<comment type="caution">
    <text evidence="1">The sequence shown here is derived from an EMBL/GenBank/DDBJ whole genome shotgun (WGS) entry which is preliminary data.</text>
</comment>
<evidence type="ECO:0000313" key="2">
    <source>
        <dbReference type="Proteomes" id="UP000257109"/>
    </source>
</evidence>